<dbReference type="InterPro" id="IPR005273">
    <property type="entry name" value="Ura-DNA_glyco_family4"/>
</dbReference>
<keyword evidence="12" id="KW-1185">Reference proteome</keyword>
<organism evidence="11 12">
    <name type="scientific">Henriciella pelagia</name>
    <dbReference type="NCBI Taxonomy" id="1977912"/>
    <lineage>
        <taxon>Bacteria</taxon>
        <taxon>Pseudomonadati</taxon>
        <taxon>Pseudomonadota</taxon>
        <taxon>Alphaproteobacteria</taxon>
        <taxon>Hyphomonadales</taxon>
        <taxon>Hyphomonadaceae</taxon>
        <taxon>Henriciella</taxon>
    </lineage>
</organism>
<gene>
    <name evidence="11" type="ORF">GCM10011503_15550</name>
</gene>
<keyword evidence="7" id="KW-0408">Iron</keyword>
<dbReference type="CDD" id="cd10030">
    <property type="entry name" value="UDG-F4_TTUDGA_SPO1dp_like"/>
    <property type="match status" value="1"/>
</dbReference>
<proteinExistence type="inferred from homology"/>
<dbReference type="NCBIfam" id="TIGR03915">
    <property type="entry name" value="SAM_7_link_chp"/>
    <property type="match status" value="1"/>
</dbReference>
<evidence type="ECO:0000313" key="12">
    <source>
        <dbReference type="Proteomes" id="UP000628854"/>
    </source>
</evidence>
<sequence length="479" mass="53739">MIEVELQSETDFEGWRVAARKLCAAQIRPAQISWRLPGQAGSLFGGDSRLDQLEPVREVRATKPFLDLARKIVCYRDEQRFDRLYSALFKLQSAPHILSHRLDADTDWLMSAQKAIRRDIHKMHAFVRFRKAGESVDGREHYAAWFEPTHRITTLGAPFFRRRFPNMNWVIVTPEASAMWDGSDLTYGPGGRREDVPSDDSVEDQWKTYFQAIFNPARLKVSAMTSEMPKKYWKNMPEAALIPDMIASAQARTRQMQDEAVTAPTLLSSRLAERHQAQRQGPETPQTLEEARKAILHCTRCSLHCHASQPVFGEGPARARIMIVGEQPGDQEDIAGKPFVGPAGKVLDGALEQAGIERSAVYVTNAVKHFKFTPRGKRRMHAKPNAGEIDHCRWWLDLERAQVDPAVTVALGATALRGVLGKSVKVGDVRGTVIDLGNRGQLVPTIHPSYLLRLPDKGLRAEQEAMFIDDLARAARLAA</sequence>
<evidence type="ECO:0000256" key="2">
    <source>
        <dbReference type="ARBA" id="ARBA00019403"/>
    </source>
</evidence>
<keyword evidence="9" id="KW-0234">DNA repair</keyword>
<evidence type="ECO:0000256" key="5">
    <source>
        <dbReference type="ARBA" id="ARBA00022763"/>
    </source>
</evidence>
<evidence type="ECO:0000256" key="9">
    <source>
        <dbReference type="ARBA" id="ARBA00023204"/>
    </source>
</evidence>
<dbReference type="PANTHER" id="PTHR33693:SF9">
    <property type="entry name" value="TYPE-4 URACIL-DNA GLYCOSYLASE"/>
    <property type="match status" value="1"/>
</dbReference>
<dbReference type="Gene3D" id="3.40.470.10">
    <property type="entry name" value="Uracil-DNA glycosylase-like domain"/>
    <property type="match status" value="1"/>
</dbReference>
<dbReference type="Pfam" id="PF13566">
    <property type="entry name" value="DUF4130"/>
    <property type="match status" value="1"/>
</dbReference>
<keyword evidence="6" id="KW-0378">Hydrolase</keyword>
<dbReference type="InterPro" id="IPR023875">
    <property type="entry name" value="DNA_repair_put"/>
</dbReference>
<dbReference type="InterPro" id="IPR051536">
    <property type="entry name" value="UDG_Type-4/5"/>
</dbReference>
<dbReference type="SUPFAM" id="SSF52141">
    <property type="entry name" value="Uracil-DNA glycosylase-like"/>
    <property type="match status" value="1"/>
</dbReference>
<dbReference type="InterPro" id="IPR005122">
    <property type="entry name" value="Uracil-DNA_glycosylase-like"/>
</dbReference>
<dbReference type="PANTHER" id="PTHR33693">
    <property type="entry name" value="TYPE-5 URACIL-DNA GLYCOSYLASE"/>
    <property type="match status" value="1"/>
</dbReference>
<feature type="domain" description="Uracil-DNA glycosylase-like" evidence="10">
    <location>
        <begin position="312"/>
        <end position="472"/>
    </location>
</feature>
<evidence type="ECO:0000256" key="7">
    <source>
        <dbReference type="ARBA" id="ARBA00023004"/>
    </source>
</evidence>
<dbReference type="Pfam" id="PF03167">
    <property type="entry name" value="UDG"/>
    <property type="match status" value="1"/>
</dbReference>
<keyword evidence="4" id="KW-0479">Metal-binding</keyword>
<name>A0ABQ1JFL8_9PROT</name>
<evidence type="ECO:0000259" key="10">
    <source>
        <dbReference type="SMART" id="SM00986"/>
    </source>
</evidence>
<dbReference type="RefSeq" id="WP_084393086.1">
    <property type="nucleotide sequence ID" value="NZ_BMKF01000002.1"/>
</dbReference>
<evidence type="ECO:0000256" key="8">
    <source>
        <dbReference type="ARBA" id="ARBA00023014"/>
    </source>
</evidence>
<keyword evidence="3" id="KW-0004">4Fe-4S</keyword>
<evidence type="ECO:0000256" key="6">
    <source>
        <dbReference type="ARBA" id="ARBA00022801"/>
    </source>
</evidence>
<keyword evidence="5" id="KW-0227">DNA damage</keyword>
<dbReference type="SMART" id="SM00986">
    <property type="entry name" value="UDG"/>
    <property type="match status" value="1"/>
</dbReference>
<dbReference type="EMBL" id="BMKF01000002">
    <property type="protein sequence ID" value="GGB67734.1"/>
    <property type="molecule type" value="Genomic_DNA"/>
</dbReference>
<protein>
    <recommendedName>
        <fullName evidence="2">Type-4 uracil-DNA glycosylase</fullName>
    </recommendedName>
</protein>
<accession>A0ABQ1JFL8</accession>
<dbReference type="InterPro" id="IPR025404">
    <property type="entry name" value="DUF4130"/>
</dbReference>
<dbReference type="InterPro" id="IPR036895">
    <property type="entry name" value="Uracil-DNA_glycosylase-like_sf"/>
</dbReference>
<dbReference type="SMART" id="SM00987">
    <property type="entry name" value="UreE_C"/>
    <property type="match status" value="1"/>
</dbReference>
<comment type="caution">
    <text evidence="11">The sequence shown here is derived from an EMBL/GenBank/DDBJ whole genome shotgun (WGS) entry which is preliminary data.</text>
</comment>
<evidence type="ECO:0000256" key="4">
    <source>
        <dbReference type="ARBA" id="ARBA00022723"/>
    </source>
</evidence>
<comment type="similarity">
    <text evidence="1">Belongs to the uracil-DNA glycosylase (UDG) superfamily. Type 4 (UDGa) family.</text>
</comment>
<evidence type="ECO:0000256" key="1">
    <source>
        <dbReference type="ARBA" id="ARBA00006521"/>
    </source>
</evidence>
<evidence type="ECO:0000313" key="11">
    <source>
        <dbReference type="EMBL" id="GGB67734.1"/>
    </source>
</evidence>
<dbReference type="NCBIfam" id="TIGR03914">
    <property type="entry name" value="UDG_fam_dom"/>
    <property type="match status" value="1"/>
</dbReference>
<keyword evidence="8" id="KW-0411">Iron-sulfur</keyword>
<reference evidence="12" key="1">
    <citation type="journal article" date="2019" name="Int. J. Syst. Evol. Microbiol.">
        <title>The Global Catalogue of Microorganisms (GCM) 10K type strain sequencing project: providing services to taxonomists for standard genome sequencing and annotation.</title>
        <authorList>
            <consortium name="The Broad Institute Genomics Platform"/>
            <consortium name="The Broad Institute Genome Sequencing Center for Infectious Disease"/>
            <person name="Wu L."/>
            <person name="Ma J."/>
        </authorList>
    </citation>
    <scope>NUCLEOTIDE SEQUENCE [LARGE SCALE GENOMIC DNA]</scope>
    <source>
        <strain evidence="12">CGMCC 1.15928</strain>
    </source>
</reference>
<dbReference type="Proteomes" id="UP000628854">
    <property type="component" value="Unassembled WGS sequence"/>
</dbReference>
<evidence type="ECO:0000256" key="3">
    <source>
        <dbReference type="ARBA" id="ARBA00022485"/>
    </source>
</evidence>